<dbReference type="OrthoDB" id="5296936at2"/>
<proteinExistence type="predicted"/>
<dbReference type="AlphaFoldDB" id="A0A1H2ZV43"/>
<gene>
    <name evidence="1" type="ORF">SAMN05421783_11752</name>
</gene>
<keyword evidence="2" id="KW-1185">Reference proteome</keyword>
<protein>
    <submittedName>
        <fullName evidence="1">Uncharacterized protein</fullName>
    </submittedName>
</protein>
<dbReference type="STRING" id="1058.SAMN05421783_11752"/>
<evidence type="ECO:0000313" key="1">
    <source>
        <dbReference type="EMBL" id="SDX21225.1"/>
    </source>
</evidence>
<dbReference type="RefSeq" id="WP_093034796.1">
    <property type="nucleotide sequence ID" value="NZ_FNNZ01000017.1"/>
</dbReference>
<evidence type="ECO:0000313" key="2">
    <source>
        <dbReference type="Proteomes" id="UP000198816"/>
    </source>
</evidence>
<name>A0A1H2ZV43_THIRO</name>
<accession>A0A1H2ZV43</accession>
<sequence length="64" mass="6950">MSGLPIDPVDTRFRPGVREMDRVYSELNAMGRVGVCDHLPGWFTVHAVTLDSALAAHLNANQGS</sequence>
<organism evidence="1 2">
    <name type="scientific">Thiocapsa roseopersicina</name>
    <dbReference type="NCBI Taxonomy" id="1058"/>
    <lineage>
        <taxon>Bacteria</taxon>
        <taxon>Pseudomonadati</taxon>
        <taxon>Pseudomonadota</taxon>
        <taxon>Gammaproteobacteria</taxon>
        <taxon>Chromatiales</taxon>
        <taxon>Chromatiaceae</taxon>
        <taxon>Thiocapsa</taxon>
    </lineage>
</organism>
<reference evidence="2" key="1">
    <citation type="submission" date="2016-10" db="EMBL/GenBank/DDBJ databases">
        <authorList>
            <person name="Varghese N."/>
            <person name="Submissions S."/>
        </authorList>
    </citation>
    <scope>NUCLEOTIDE SEQUENCE [LARGE SCALE GENOMIC DNA]</scope>
    <source>
        <strain evidence="2">DSM 217</strain>
    </source>
</reference>
<dbReference type="Proteomes" id="UP000198816">
    <property type="component" value="Unassembled WGS sequence"/>
</dbReference>
<dbReference type="EMBL" id="FNNZ01000017">
    <property type="protein sequence ID" value="SDX21225.1"/>
    <property type="molecule type" value="Genomic_DNA"/>
</dbReference>